<dbReference type="AlphaFoldDB" id="A0A1H3YXV1"/>
<keyword evidence="1" id="KW-0472">Membrane</keyword>
<sequence>MIIHDGYEISTMTIAFVCLGIVLVVGALAMMRLRHRYPPSLIGALIGGLLCFVLLEALPAIT</sequence>
<keyword evidence="3" id="KW-1185">Reference proteome</keyword>
<evidence type="ECO:0000313" key="3">
    <source>
        <dbReference type="Proteomes" id="UP000198638"/>
    </source>
</evidence>
<keyword evidence="1" id="KW-0812">Transmembrane</keyword>
<evidence type="ECO:0000256" key="1">
    <source>
        <dbReference type="SAM" id="Phobius"/>
    </source>
</evidence>
<dbReference type="Proteomes" id="UP000198638">
    <property type="component" value="Unassembled WGS sequence"/>
</dbReference>
<protein>
    <submittedName>
        <fullName evidence="2">Uncharacterized protein</fullName>
    </submittedName>
</protein>
<organism evidence="2 3">
    <name type="scientific">Paraburkholderia sartisoli</name>
    <dbReference type="NCBI Taxonomy" id="83784"/>
    <lineage>
        <taxon>Bacteria</taxon>
        <taxon>Pseudomonadati</taxon>
        <taxon>Pseudomonadota</taxon>
        <taxon>Betaproteobacteria</taxon>
        <taxon>Burkholderiales</taxon>
        <taxon>Burkholderiaceae</taxon>
        <taxon>Paraburkholderia</taxon>
    </lineage>
</organism>
<dbReference type="EMBL" id="FNRQ01000001">
    <property type="protein sequence ID" value="SEA16286.1"/>
    <property type="molecule type" value="Genomic_DNA"/>
</dbReference>
<evidence type="ECO:0000313" key="2">
    <source>
        <dbReference type="EMBL" id="SEA16286.1"/>
    </source>
</evidence>
<proteinExistence type="predicted"/>
<reference evidence="3" key="1">
    <citation type="submission" date="2016-10" db="EMBL/GenBank/DDBJ databases">
        <authorList>
            <person name="Varghese N."/>
            <person name="Submissions S."/>
        </authorList>
    </citation>
    <scope>NUCLEOTIDE SEQUENCE [LARGE SCALE GENOMIC DNA]</scope>
    <source>
        <strain evidence="3">LMG 24000</strain>
    </source>
</reference>
<gene>
    <name evidence="2" type="ORF">SAMN05192564_101497</name>
</gene>
<name>A0A1H3YXV1_9BURK</name>
<accession>A0A1H3YXV1</accession>
<dbReference type="RefSeq" id="WP_090528485.1">
    <property type="nucleotide sequence ID" value="NZ_FNRQ01000001.1"/>
</dbReference>
<dbReference type="OrthoDB" id="9021568at2"/>
<feature type="transmembrane region" description="Helical" evidence="1">
    <location>
        <begin position="12"/>
        <end position="29"/>
    </location>
</feature>
<keyword evidence="1" id="KW-1133">Transmembrane helix</keyword>
<feature type="transmembrane region" description="Helical" evidence="1">
    <location>
        <begin position="41"/>
        <end position="61"/>
    </location>
</feature>